<evidence type="ECO:0000256" key="5">
    <source>
        <dbReference type="SAM" id="MobiDB-lite"/>
    </source>
</evidence>
<dbReference type="AlphaFoldDB" id="A0AAD9JN27"/>
<accession>A0AAD9JN27</accession>
<dbReference type="GO" id="GO:0007399">
    <property type="term" value="P:nervous system development"/>
    <property type="evidence" value="ECO:0007669"/>
    <property type="project" value="UniProtKB-KW"/>
</dbReference>
<comment type="caution">
    <text evidence="7">The sequence shown here is derived from an EMBL/GenBank/DDBJ whole genome shotgun (WGS) entry which is preliminary data.</text>
</comment>
<dbReference type="CDD" id="cd11418">
    <property type="entry name" value="bHLH_TS_ASCL"/>
    <property type="match status" value="1"/>
</dbReference>
<dbReference type="InterPro" id="IPR036638">
    <property type="entry name" value="HLH_DNA-bd_sf"/>
</dbReference>
<feature type="compositionally biased region" description="Low complexity" evidence="5">
    <location>
        <begin position="210"/>
        <end position="233"/>
    </location>
</feature>
<evidence type="ECO:0000256" key="4">
    <source>
        <dbReference type="ARBA" id="ARBA00023242"/>
    </source>
</evidence>
<protein>
    <recommendedName>
        <fullName evidence="6">BHLH domain-containing protein</fullName>
    </recommendedName>
</protein>
<keyword evidence="3" id="KW-0238">DNA-binding</keyword>
<evidence type="ECO:0000256" key="1">
    <source>
        <dbReference type="ARBA" id="ARBA00004123"/>
    </source>
</evidence>
<feature type="compositionally biased region" description="Acidic residues" evidence="5">
    <location>
        <begin position="236"/>
        <end position="252"/>
    </location>
</feature>
<organism evidence="7 8">
    <name type="scientific">Paralvinella palmiformis</name>
    <dbReference type="NCBI Taxonomy" id="53620"/>
    <lineage>
        <taxon>Eukaryota</taxon>
        <taxon>Metazoa</taxon>
        <taxon>Spiralia</taxon>
        <taxon>Lophotrochozoa</taxon>
        <taxon>Annelida</taxon>
        <taxon>Polychaeta</taxon>
        <taxon>Sedentaria</taxon>
        <taxon>Canalipalpata</taxon>
        <taxon>Terebellida</taxon>
        <taxon>Terebelliformia</taxon>
        <taxon>Alvinellidae</taxon>
        <taxon>Paralvinella</taxon>
    </lineage>
</organism>
<dbReference type="GO" id="GO:0005634">
    <property type="term" value="C:nucleus"/>
    <property type="evidence" value="ECO:0007669"/>
    <property type="project" value="UniProtKB-SubCell"/>
</dbReference>
<dbReference type="GO" id="GO:0000977">
    <property type="term" value="F:RNA polymerase II transcription regulatory region sequence-specific DNA binding"/>
    <property type="evidence" value="ECO:0007669"/>
    <property type="project" value="TreeGrafter"/>
</dbReference>
<name>A0AAD9JN27_9ANNE</name>
<comment type="subcellular location">
    <subcellularLocation>
        <location evidence="1">Nucleus</location>
    </subcellularLocation>
</comment>
<keyword evidence="8" id="KW-1185">Reference proteome</keyword>
<dbReference type="SUPFAM" id="SSF47459">
    <property type="entry name" value="HLH, helix-loop-helix DNA-binding domain"/>
    <property type="match status" value="1"/>
</dbReference>
<keyword evidence="2" id="KW-0524">Neurogenesis</keyword>
<proteinExistence type="predicted"/>
<dbReference type="InterPro" id="IPR011598">
    <property type="entry name" value="bHLH_dom"/>
</dbReference>
<feature type="domain" description="BHLH" evidence="6">
    <location>
        <begin position="103"/>
        <end position="155"/>
    </location>
</feature>
<evidence type="ECO:0000256" key="3">
    <source>
        <dbReference type="ARBA" id="ARBA00023125"/>
    </source>
</evidence>
<dbReference type="SMART" id="SM00353">
    <property type="entry name" value="HLH"/>
    <property type="match status" value="1"/>
</dbReference>
<dbReference type="FunFam" id="4.10.280.10:FF:000029">
    <property type="entry name" value="Achaete-scute family bHLH transcription factor 1"/>
    <property type="match status" value="1"/>
</dbReference>
<dbReference type="PANTHER" id="PTHR23349:SF108">
    <property type="entry name" value="BHLH DOMAIN-CONTAINING PROTEIN"/>
    <property type="match status" value="1"/>
</dbReference>
<dbReference type="GO" id="GO:0000981">
    <property type="term" value="F:DNA-binding transcription factor activity, RNA polymerase II-specific"/>
    <property type="evidence" value="ECO:0007669"/>
    <property type="project" value="TreeGrafter"/>
</dbReference>
<gene>
    <name evidence="7" type="ORF">LSH36_238g03100</name>
</gene>
<feature type="region of interest" description="Disordered" evidence="5">
    <location>
        <begin position="172"/>
        <end position="252"/>
    </location>
</feature>
<dbReference type="Proteomes" id="UP001208570">
    <property type="component" value="Unassembled WGS sequence"/>
</dbReference>
<dbReference type="GO" id="GO:0046983">
    <property type="term" value="F:protein dimerization activity"/>
    <property type="evidence" value="ECO:0007669"/>
    <property type="project" value="InterPro"/>
</dbReference>
<dbReference type="PANTHER" id="PTHR23349">
    <property type="entry name" value="BASIC HELIX-LOOP-HELIX TRANSCRIPTION FACTOR, TWIST"/>
    <property type="match status" value="1"/>
</dbReference>
<dbReference type="PROSITE" id="PS50888">
    <property type="entry name" value="BHLH"/>
    <property type="match status" value="1"/>
</dbReference>
<dbReference type="EMBL" id="JAODUP010000238">
    <property type="protein sequence ID" value="KAK2155503.1"/>
    <property type="molecule type" value="Genomic_DNA"/>
</dbReference>
<dbReference type="Pfam" id="PF00010">
    <property type="entry name" value="HLH"/>
    <property type="match status" value="1"/>
</dbReference>
<dbReference type="InterPro" id="IPR050283">
    <property type="entry name" value="E-box_TF_Regulators"/>
</dbReference>
<evidence type="ECO:0000256" key="2">
    <source>
        <dbReference type="ARBA" id="ARBA00022902"/>
    </source>
</evidence>
<evidence type="ECO:0000313" key="8">
    <source>
        <dbReference type="Proteomes" id="UP001208570"/>
    </source>
</evidence>
<sequence length="252" mass="28353">METISGSACYGYPETWTPGYPTSDYVAGYEIPTADSCGDLSLPVLTSISMAEMNKQCLSRWYYYHNEDFLPANIRQDDDFIYQQSYHPDKLAAVSGHHGLHPTTIARRNERERNRVKTINSTFAKLRQHLPCSTRNKKLSKVQILRSAIQYINQLQHILDAQQEDRRQRGLVKEEGVDDELNGDPGVVEVTSSRDSPKAFDSDGDVLPEVDSQSTSVLSSKSLPSVASSHVSSFGEDVDDEELMEELSDWMN</sequence>
<evidence type="ECO:0000259" key="6">
    <source>
        <dbReference type="PROSITE" id="PS50888"/>
    </source>
</evidence>
<keyword evidence="4" id="KW-0539">Nucleus</keyword>
<evidence type="ECO:0000313" key="7">
    <source>
        <dbReference type="EMBL" id="KAK2155503.1"/>
    </source>
</evidence>
<dbReference type="Gene3D" id="4.10.280.10">
    <property type="entry name" value="Helix-loop-helix DNA-binding domain"/>
    <property type="match status" value="1"/>
</dbReference>
<reference evidence="7" key="1">
    <citation type="journal article" date="2023" name="Mol. Biol. Evol.">
        <title>Third-Generation Sequencing Reveals the Adaptive Role of the Epigenome in Three Deep-Sea Polychaetes.</title>
        <authorList>
            <person name="Perez M."/>
            <person name="Aroh O."/>
            <person name="Sun Y."/>
            <person name="Lan Y."/>
            <person name="Juniper S.K."/>
            <person name="Young C.R."/>
            <person name="Angers B."/>
            <person name="Qian P.Y."/>
        </authorList>
    </citation>
    <scope>NUCLEOTIDE SEQUENCE</scope>
    <source>
        <strain evidence="7">P08H-3</strain>
    </source>
</reference>